<evidence type="ECO:0000259" key="1">
    <source>
        <dbReference type="PROSITE" id="PS50208"/>
    </source>
</evidence>
<dbReference type="OMA" id="GHYICRI"/>
<dbReference type="InterPro" id="IPR011600">
    <property type="entry name" value="Pept_C14_caspase"/>
</dbReference>
<dbReference type="GO" id="GO:0004197">
    <property type="term" value="F:cysteine-type endopeptidase activity"/>
    <property type="evidence" value="ECO:0007669"/>
    <property type="project" value="InterPro"/>
</dbReference>
<dbReference type="InterPro" id="IPR001309">
    <property type="entry name" value="Pept_C14_p20"/>
</dbReference>
<dbReference type="InterPro" id="IPR036179">
    <property type="entry name" value="Ig-like_dom_sf"/>
</dbReference>
<dbReference type="PANTHER" id="PTHR22576">
    <property type="entry name" value="MUCOSA ASSOCIATED LYMPHOID TISSUE LYMPHOMA TRANSLOCATION PROTEIN 1/PARACASPASE"/>
    <property type="match status" value="1"/>
</dbReference>
<gene>
    <name evidence="3" type="ORF">scyTo_0018571</name>
</gene>
<evidence type="ECO:0000313" key="4">
    <source>
        <dbReference type="Proteomes" id="UP000288216"/>
    </source>
</evidence>
<dbReference type="InterPro" id="IPR041077">
    <property type="entry name" value="MALT1_Ig"/>
</dbReference>
<dbReference type="InterPro" id="IPR003598">
    <property type="entry name" value="Ig_sub2"/>
</dbReference>
<dbReference type="Pfam" id="PF18703">
    <property type="entry name" value="MALT1_Ig"/>
    <property type="match status" value="1"/>
</dbReference>
<dbReference type="Gene3D" id="2.60.40.3360">
    <property type="match status" value="1"/>
</dbReference>
<dbReference type="InterPro" id="IPR029030">
    <property type="entry name" value="Caspase-like_dom_sf"/>
</dbReference>
<protein>
    <recommendedName>
        <fullName evidence="5">Mucosa-associated lymphoid tissue lymphoma translocation protein 1</fullName>
    </recommendedName>
</protein>
<dbReference type="OrthoDB" id="412369at2759"/>
<dbReference type="InterPro" id="IPR003599">
    <property type="entry name" value="Ig_sub"/>
</dbReference>
<proteinExistence type="predicted"/>
<accession>A0A401PYJ2</accession>
<feature type="domain" description="Caspase family p20" evidence="1">
    <location>
        <begin position="238"/>
        <end position="365"/>
    </location>
</feature>
<dbReference type="PANTHER" id="PTHR22576:SF27">
    <property type="entry name" value="PARACASPASE 2"/>
    <property type="match status" value="1"/>
</dbReference>
<evidence type="ECO:0000313" key="3">
    <source>
        <dbReference type="EMBL" id="GCB78201.1"/>
    </source>
</evidence>
<reference evidence="3 4" key="1">
    <citation type="journal article" date="2018" name="Nat. Ecol. Evol.">
        <title>Shark genomes provide insights into elasmobranch evolution and the origin of vertebrates.</title>
        <authorList>
            <person name="Hara Y"/>
            <person name="Yamaguchi K"/>
            <person name="Onimaru K"/>
            <person name="Kadota M"/>
            <person name="Koyanagi M"/>
            <person name="Keeley SD"/>
            <person name="Tatsumi K"/>
            <person name="Tanaka K"/>
            <person name="Motone F"/>
            <person name="Kageyama Y"/>
            <person name="Nozu R"/>
            <person name="Adachi N"/>
            <person name="Nishimura O"/>
            <person name="Nakagawa R"/>
            <person name="Tanegashima C"/>
            <person name="Kiyatake I"/>
            <person name="Matsumoto R"/>
            <person name="Murakumo K"/>
            <person name="Nishida K"/>
            <person name="Terakita A"/>
            <person name="Kuratani S"/>
            <person name="Sato K"/>
            <person name="Hyodo S Kuraku.S."/>
        </authorList>
    </citation>
    <scope>NUCLEOTIDE SEQUENCE [LARGE SCALE GENOMIC DNA]</scope>
</reference>
<dbReference type="Gene3D" id="2.60.40.10">
    <property type="entry name" value="Immunoglobulins"/>
    <property type="match status" value="2"/>
</dbReference>
<feature type="domain" description="Ig-like" evidence="2">
    <location>
        <begin position="5"/>
        <end position="76"/>
    </location>
</feature>
<organism evidence="3 4">
    <name type="scientific">Scyliorhinus torazame</name>
    <name type="common">Cloudy catshark</name>
    <name type="synonym">Catulus torazame</name>
    <dbReference type="NCBI Taxonomy" id="75743"/>
    <lineage>
        <taxon>Eukaryota</taxon>
        <taxon>Metazoa</taxon>
        <taxon>Chordata</taxon>
        <taxon>Craniata</taxon>
        <taxon>Vertebrata</taxon>
        <taxon>Chondrichthyes</taxon>
        <taxon>Elasmobranchii</taxon>
        <taxon>Galeomorphii</taxon>
        <taxon>Galeoidea</taxon>
        <taxon>Carcharhiniformes</taxon>
        <taxon>Scyliorhinidae</taxon>
        <taxon>Scyliorhinus</taxon>
    </lineage>
</organism>
<dbReference type="SUPFAM" id="SSF48726">
    <property type="entry name" value="Immunoglobulin"/>
    <property type="match status" value="2"/>
</dbReference>
<dbReference type="PROSITE" id="PS50835">
    <property type="entry name" value="IG_LIKE"/>
    <property type="match status" value="2"/>
</dbReference>
<comment type="caution">
    <text evidence="3">The sequence shown here is derived from an EMBL/GenBank/DDBJ whole genome shotgun (WGS) entry which is preliminary data.</text>
</comment>
<evidence type="ECO:0000259" key="2">
    <source>
        <dbReference type="PROSITE" id="PS50835"/>
    </source>
</evidence>
<dbReference type="SMART" id="SM00409">
    <property type="entry name" value="IG"/>
    <property type="match status" value="2"/>
</dbReference>
<keyword evidence="4" id="KW-1185">Reference proteome</keyword>
<dbReference type="PROSITE" id="PS50208">
    <property type="entry name" value="CASPASE_P20"/>
    <property type="match status" value="1"/>
</dbReference>
<dbReference type="SMART" id="SM00408">
    <property type="entry name" value="IGc2"/>
    <property type="match status" value="2"/>
</dbReference>
<dbReference type="Pfam" id="PF13927">
    <property type="entry name" value="Ig_3"/>
    <property type="match status" value="1"/>
</dbReference>
<dbReference type="InterPro" id="IPR013783">
    <property type="entry name" value="Ig-like_fold"/>
</dbReference>
<dbReference type="EMBL" id="BFAA01013064">
    <property type="protein sequence ID" value="GCB78201.1"/>
    <property type="molecule type" value="Genomic_DNA"/>
</dbReference>
<dbReference type="InterPro" id="IPR033540">
    <property type="entry name" value="MALT1_IG-like_dom_sf"/>
</dbReference>
<dbReference type="AlphaFoldDB" id="A0A401PYJ2"/>
<dbReference type="STRING" id="75743.A0A401PYJ2"/>
<dbReference type="FunFam" id="3.40.50.1460:FF:000004">
    <property type="entry name" value="Mucosa-associated lymphoid tissue lymphoma translocation protein 1"/>
    <property type="match status" value="1"/>
</dbReference>
<feature type="domain" description="Ig-like" evidence="2">
    <location>
        <begin position="96"/>
        <end position="189"/>
    </location>
</feature>
<dbReference type="InterPro" id="IPR007110">
    <property type="entry name" value="Ig-like_dom"/>
</dbReference>
<dbReference type="GO" id="GO:0006508">
    <property type="term" value="P:proteolysis"/>
    <property type="evidence" value="ECO:0007669"/>
    <property type="project" value="InterPro"/>
</dbReference>
<dbReference type="Pfam" id="PF00656">
    <property type="entry name" value="Peptidase_C14"/>
    <property type="match status" value="1"/>
</dbReference>
<dbReference type="InterPro" id="IPR052039">
    <property type="entry name" value="Caspase-related_regulators"/>
</dbReference>
<sequence length="722" mass="81619">MSALPTTPVTIQFIVQPKQQDATVGDRVSLCCQAIGPPGLGYQWFRGKHEVKDGISSELLFNCVNLDDGDWYVCRVHCGTHYLYSKWVRLRVASSPTTMNGFCLTLNRVHIVVHPSSLTLKEGDTLVLPCYAVGDPPPKYQWFCNNRMLPEANEPYLKINGVTTADRGDYCCHVFNLYHAIWSKVVSVEIGPNTSINEEFLVGADDGNVFRVVSDTSRDLNPGPLLRSLPRPMDFYATDKVALLMGNMNYLYHKQLKAPMVDVHELTNLLRQLDFKVVSLLDLTRHEMQRAVNEFLLLLDKGVYGLLYYAGHGYENYGNSFMVPVDAPGSYTSEHCLCVQNILQFMQEKQTGLNVFLLDMCRKRNMHDEIIPQMEVLRVTANIVYGYATCPDAEAYEISQGELTNGIFISFLKKRLLEDEKITVLLDKVAEDMGKCALTRGRQALEIRSSLSERRSLRDRIKPPNSQDEYSARNLQWAKAHALPESSYVHFECGVTVRLGFAAEFSNIMIIYTRIEQTQKDITKCEARLADFSEDLDIGLKRTNKDCPEETGSILNTVRNFAYPDKCLYTRLSGLQKLRKELSFSICLQYQYKEMEDSLEEKKTVSVGKPLVSKLNLHGSEYQSQYNSFYGSLQSSLSEPSQLLIRDSSLTYSPVPAFLRSSSSLNDLEGYSDLYQYRNKSTNLYYSIQEQQKQGQSSAGATAGLVAKEGIATQFKSLSSLQ</sequence>
<name>A0A401PYJ2_SCYTO</name>
<evidence type="ECO:0008006" key="5">
    <source>
        <dbReference type="Google" id="ProtNLM"/>
    </source>
</evidence>
<dbReference type="Gene3D" id="3.40.50.1460">
    <property type="match status" value="1"/>
</dbReference>
<dbReference type="Proteomes" id="UP000288216">
    <property type="component" value="Unassembled WGS sequence"/>
</dbReference>
<dbReference type="SUPFAM" id="SSF52129">
    <property type="entry name" value="Caspase-like"/>
    <property type="match status" value="1"/>
</dbReference>